<dbReference type="SMART" id="SM00466">
    <property type="entry name" value="SRA"/>
    <property type="match status" value="1"/>
</dbReference>
<sequence>MDGINSGFSSKLKRARPPALRDFPRGCRGFPVVANSRENEDDVAVNPSQHSSMETAPNKSPFSRVSERFSAKRDFPTGCGRPYYYSVSKDVFSNATEFDVPLENPVAETPLRKCCPPRNLKVPSDKHKFPSGKQDSGSAFEEYVLTNNYANQISDSDSKDNVPYNEKSAVDSQPVGATMGANVLLIRSSVNLGKEELDWCQESSGSRVKVKEVLEKYRDILAKLLRKNKVKPKVPKAKIYMEALMLLKSDHKWLNTRKQLGEIPGVQVGDRFQCRAELIVVGLHSHFYHGIDYMKKDRSNLATCIVATERYANYMESSDILIYSGHGGNPSVQKKQPLRDQKLERGNLALRNSMDSKTVVRVIRKLHIKGSKASTSEYVYDGLYMVEKFWQERGELGKLVFKFRLKRVQGQPKLTRGIASKQKTRTVQKEDILMNDISQGREKTLIRVVNSFDGERPPPFDYLANMIYPKSLNESIPIGCDCVDGCSDDEDCSCKIKNGGEIPYNNAGGIARKKPLIYECNPFCKCSSSCINQMSQRGLQVQLEVFKIESKGWGVRSRSYIRSGSFVCEYTGEIIQKEEAKHGGSCSDEHLYAALGNSNDSEGLSCYDKDGGFVIDASKYGNVGRFINHSCSPNLYVQNVLYDHDDSRMPHIMLFAMKDIPPCKELTLDYSYMLRGIGGMERKGMST</sequence>
<dbReference type="PROSITE" id="PS50280">
    <property type="entry name" value="SET"/>
    <property type="match status" value="1"/>
</dbReference>
<evidence type="ECO:0000259" key="9">
    <source>
        <dbReference type="PROSITE" id="PS50867"/>
    </source>
</evidence>
<dbReference type="GO" id="GO:0008270">
    <property type="term" value="F:zinc ion binding"/>
    <property type="evidence" value="ECO:0007669"/>
    <property type="project" value="InterPro"/>
</dbReference>
<dbReference type="InterPro" id="IPR007728">
    <property type="entry name" value="Pre-SET_dom"/>
</dbReference>
<evidence type="ECO:0000259" key="10">
    <source>
        <dbReference type="PROSITE" id="PS51015"/>
    </source>
</evidence>
<dbReference type="SUPFAM" id="SSF82199">
    <property type="entry name" value="SET domain"/>
    <property type="match status" value="1"/>
</dbReference>
<dbReference type="InterPro" id="IPR025794">
    <property type="entry name" value="H3-K9-MeTrfase_plant"/>
</dbReference>
<dbReference type="Pfam" id="PF05033">
    <property type="entry name" value="Pre-SET"/>
    <property type="match status" value="1"/>
</dbReference>
<comment type="subcellular location">
    <subcellularLocation>
        <location evidence="1">Chromosome</location>
        <location evidence="1">Centromere</location>
    </subcellularLocation>
    <subcellularLocation>
        <location evidence="6">Nucleus</location>
    </subcellularLocation>
</comment>
<dbReference type="PROSITE" id="PS51015">
    <property type="entry name" value="YDG"/>
    <property type="match status" value="1"/>
</dbReference>
<dbReference type="Proteomes" id="UP001314170">
    <property type="component" value="Unassembled WGS sequence"/>
</dbReference>
<evidence type="ECO:0000256" key="1">
    <source>
        <dbReference type="ARBA" id="ARBA00004584"/>
    </source>
</evidence>
<dbReference type="GO" id="GO:0000775">
    <property type="term" value="C:chromosome, centromeric region"/>
    <property type="evidence" value="ECO:0007669"/>
    <property type="project" value="UniProtKB-SubCell"/>
</dbReference>
<keyword evidence="12" id="KW-1185">Reference proteome</keyword>
<evidence type="ECO:0000313" key="11">
    <source>
        <dbReference type="EMBL" id="CAK7322883.1"/>
    </source>
</evidence>
<dbReference type="PROSITE" id="PS50867">
    <property type="entry name" value="PRE_SET"/>
    <property type="match status" value="1"/>
</dbReference>
<dbReference type="AlphaFoldDB" id="A0AAV1QPJ8"/>
<dbReference type="SUPFAM" id="SSF88697">
    <property type="entry name" value="PUA domain-like"/>
    <property type="match status" value="1"/>
</dbReference>
<keyword evidence="5" id="KW-0137">Centromere</keyword>
<dbReference type="Gene3D" id="2.30.280.10">
    <property type="entry name" value="SRA-YDG"/>
    <property type="match status" value="1"/>
</dbReference>
<evidence type="ECO:0008006" key="13">
    <source>
        <dbReference type="Google" id="ProtNLM"/>
    </source>
</evidence>
<name>A0AAV1QPJ8_9ROSI</name>
<proteinExistence type="predicted"/>
<evidence type="ECO:0000256" key="7">
    <source>
        <dbReference type="SAM" id="MobiDB-lite"/>
    </source>
</evidence>
<evidence type="ECO:0000256" key="5">
    <source>
        <dbReference type="ARBA" id="ARBA00023328"/>
    </source>
</evidence>
<protein>
    <recommendedName>
        <fullName evidence="13">Histone-lysine N-methyltransferase</fullName>
    </recommendedName>
</protein>
<keyword evidence="2" id="KW-0158">Chromosome</keyword>
<dbReference type="InterPro" id="IPR036987">
    <property type="entry name" value="SRA-YDG_sf"/>
</dbReference>
<evidence type="ECO:0000259" key="8">
    <source>
        <dbReference type="PROSITE" id="PS50280"/>
    </source>
</evidence>
<evidence type="ECO:0000256" key="2">
    <source>
        <dbReference type="ARBA" id="ARBA00022454"/>
    </source>
</evidence>
<dbReference type="Pfam" id="PF02182">
    <property type="entry name" value="SAD_SRA"/>
    <property type="match status" value="1"/>
</dbReference>
<evidence type="ECO:0000256" key="6">
    <source>
        <dbReference type="PROSITE-ProRule" id="PRU00358"/>
    </source>
</evidence>
<dbReference type="GO" id="GO:0003690">
    <property type="term" value="F:double-stranded DNA binding"/>
    <property type="evidence" value="ECO:0007669"/>
    <property type="project" value="TreeGrafter"/>
</dbReference>
<dbReference type="InterPro" id="IPR046341">
    <property type="entry name" value="SET_dom_sf"/>
</dbReference>
<dbReference type="GO" id="GO:0042054">
    <property type="term" value="F:histone methyltransferase activity"/>
    <property type="evidence" value="ECO:0007669"/>
    <property type="project" value="InterPro"/>
</dbReference>
<dbReference type="Pfam" id="PF00856">
    <property type="entry name" value="SET"/>
    <property type="match status" value="1"/>
</dbReference>
<feature type="region of interest" description="Disordered" evidence="7">
    <location>
        <begin position="34"/>
        <end position="64"/>
    </location>
</feature>
<evidence type="ECO:0000313" key="12">
    <source>
        <dbReference type="Proteomes" id="UP001314170"/>
    </source>
</evidence>
<accession>A0AAV1QPJ8</accession>
<evidence type="ECO:0000256" key="3">
    <source>
        <dbReference type="ARBA" id="ARBA00022853"/>
    </source>
</evidence>
<dbReference type="SMART" id="SM00317">
    <property type="entry name" value="SET"/>
    <property type="match status" value="1"/>
</dbReference>
<dbReference type="InterPro" id="IPR051357">
    <property type="entry name" value="H3K9_HMTase_SUVAR3-9"/>
</dbReference>
<gene>
    <name evidence="11" type="ORF">DCAF_LOCUS496</name>
</gene>
<keyword evidence="4 6" id="KW-0539">Nucleus</keyword>
<feature type="domain" description="SET" evidence="8">
    <location>
        <begin position="541"/>
        <end position="671"/>
    </location>
</feature>
<dbReference type="InterPro" id="IPR015947">
    <property type="entry name" value="PUA-like_sf"/>
</dbReference>
<dbReference type="PANTHER" id="PTHR45660">
    <property type="entry name" value="HISTONE-LYSINE N-METHYLTRANSFERASE SETMAR"/>
    <property type="match status" value="1"/>
</dbReference>
<dbReference type="InterPro" id="IPR001214">
    <property type="entry name" value="SET_dom"/>
</dbReference>
<keyword evidence="3" id="KW-0156">Chromatin regulator</keyword>
<evidence type="ECO:0000256" key="4">
    <source>
        <dbReference type="ARBA" id="ARBA00023242"/>
    </source>
</evidence>
<comment type="caution">
    <text evidence="11">The sequence shown here is derived from an EMBL/GenBank/DDBJ whole genome shotgun (WGS) entry which is preliminary data.</text>
</comment>
<dbReference type="InterPro" id="IPR003105">
    <property type="entry name" value="SRA_YDG"/>
</dbReference>
<dbReference type="Gene3D" id="2.170.270.10">
    <property type="entry name" value="SET domain"/>
    <property type="match status" value="1"/>
</dbReference>
<feature type="compositionally biased region" description="Polar residues" evidence="7">
    <location>
        <begin position="46"/>
        <end position="63"/>
    </location>
</feature>
<organism evidence="11 12">
    <name type="scientific">Dovyalis caffra</name>
    <dbReference type="NCBI Taxonomy" id="77055"/>
    <lineage>
        <taxon>Eukaryota</taxon>
        <taxon>Viridiplantae</taxon>
        <taxon>Streptophyta</taxon>
        <taxon>Embryophyta</taxon>
        <taxon>Tracheophyta</taxon>
        <taxon>Spermatophyta</taxon>
        <taxon>Magnoliopsida</taxon>
        <taxon>eudicotyledons</taxon>
        <taxon>Gunneridae</taxon>
        <taxon>Pentapetalae</taxon>
        <taxon>rosids</taxon>
        <taxon>fabids</taxon>
        <taxon>Malpighiales</taxon>
        <taxon>Salicaceae</taxon>
        <taxon>Flacourtieae</taxon>
        <taxon>Dovyalis</taxon>
    </lineage>
</organism>
<feature type="domain" description="YDG" evidence="10">
    <location>
        <begin position="261"/>
        <end position="407"/>
    </location>
</feature>
<dbReference type="PANTHER" id="PTHR45660:SF46">
    <property type="entry name" value="HISTONE-LYSINE N-METHYLTRANSFERASE, H3 LYSINE-9 SPECIFIC SUVH6"/>
    <property type="match status" value="1"/>
</dbReference>
<dbReference type="GO" id="GO:0005634">
    <property type="term" value="C:nucleus"/>
    <property type="evidence" value="ECO:0007669"/>
    <property type="project" value="UniProtKB-SubCell"/>
</dbReference>
<dbReference type="PROSITE" id="PS51575">
    <property type="entry name" value="SAM_MT43_SUVAR39_2"/>
    <property type="match status" value="1"/>
</dbReference>
<dbReference type="SMART" id="SM00468">
    <property type="entry name" value="PreSET"/>
    <property type="match status" value="1"/>
</dbReference>
<reference evidence="11 12" key="1">
    <citation type="submission" date="2024-01" db="EMBL/GenBank/DDBJ databases">
        <authorList>
            <person name="Waweru B."/>
        </authorList>
    </citation>
    <scope>NUCLEOTIDE SEQUENCE [LARGE SCALE GENOMIC DNA]</scope>
</reference>
<dbReference type="EMBL" id="CAWUPB010000030">
    <property type="protein sequence ID" value="CAK7322883.1"/>
    <property type="molecule type" value="Genomic_DNA"/>
</dbReference>
<feature type="domain" description="Pre-SET" evidence="9">
    <location>
        <begin position="478"/>
        <end position="538"/>
    </location>
</feature>